<evidence type="ECO:0000256" key="1">
    <source>
        <dbReference type="ARBA" id="ARBA00004141"/>
    </source>
</evidence>
<dbReference type="InterPro" id="IPR000620">
    <property type="entry name" value="EamA_dom"/>
</dbReference>
<comment type="subcellular location">
    <subcellularLocation>
        <location evidence="1">Membrane</location>
        <topology evidence="1">Multi-pass membrane protein</topology>
    </subcellularLocation>
</comment>
<evidence type="ECO:0000256" key="5">
    <source>
        <dbReference type="ARBA" id="ARBA00023136"/>
    </source>
</evidence>
<evidence type="ECO:0000259" key="7">
    <source>
        <dbReference type="Pfam" id="PF00892"/>
    </source>
</evidence>
<evidence type="ECO:0000256" key="3">
    <source>
        <dbReference type="ARBA" id="ARBA00022692"/>
    </source>
</evidence>
<dbReference type="PANTHER" id="PTHR32322:SF2">
    <property type="entry name" value="EAMA DOMAIN-CONTAINING PROTEIN"/>
    <property type="match status" value="1"/>
</dbReference>
<organism evidence="8 9">
    <name type="scientific">Aquicella lusitana</name>
    <dbReference type="NCBI Taxonomy" id="254246"/>
    <lineage>
        <taxon>Bacteria</taxon>
        <taxon>Pseudomonadati</taxon>
        <taxon>Pseudomonadota</taxon>
        <taxon>Gammaproteobacteria</taxon>
        <taxon>Legionellales</taxon>
        <taxon>Coxiellaceae</taxon>
        <taxon>Aquicella</taxon>
    </lineage>
</organism>
<feature type="domain" description="EamA" evidence="7">
    <location>
        <begin position="168"/>
        <end position="302"/>
    </location>
</feature>
<name>A0A370GZT2_9COXI</name>
<feature type="transmembrane region" description="Helical" evidence="6">
    <location>
        <begin position="141"/>
        <end position="159"/>
    </location>
</feature>
<dbReference type="OrthoDB" id="9810556at2"/>
<dbReference type="AlphaFoldDB" id="A0A370GZT2"/>
<comment type="caution">
    <text evidence="8">The sequence shown here is derived from an EMBL/GenBank/DDBJ whole genome shotgun (WGS) entry which is preliminary data.</text>
</comment>
<evidence type="ECO:0000313" key="9">
    <source>
        <dbReference type="Proteomes" id="UP000254720"/>
    </source>
</evidence>
<reference evidence="8 9" key="1">
    <citation type="submission" date="2018-07" db="EMBL/GenBank/DDBJ databases">
        <title>Genomic Encyclopedia of Type Strains, Phase IV (KMG-IV): sequencing the most valuable type-strain genomes for metagenomic binning, comparative biology and taxonomic classification.</title>
        <authorList>
            <person name="Goeker M."/>
        </authorList>
    </citation>
    <scope>NUCLEOTIDE SEQUENCE [LARGE SCALE GENOMIC DNA]</scope>
    <source>
        <strain evidence="8 9">DSM 16500</strain>
    </source>
</reference>
<feature type="transmembrane region" description="Helical" evidence="6">
    <location>
        <begin position="52"/>
        <end position="69"/>
    </location>
</feature>
<accession>A0A370GZT2</accession>
<protein>
    <submittedName>
        <fullName evidence="8">Drug/metabolite transporter (DMT)-like permease</fullName>
    </submittedName>
</protein>
<dbReference type="InterPro" id="IPR037185">
    <property type="entry name" value="EmrE-like"/>
</dbReference>
<comment type="similarity">
    <text evidence="2">Belongs to the EamA transporter family.</text>
</comment>
<dbReference type="PANTHER" id="PTHR32322">
    <property type="entry name" value="INNER MEMBRANE TRANSPORTER"/>
    <property type="match status" value="1"/>
</dbReference>
<dbReference type="SUPFAM" id="SSF103481">
    <property type="entry name" value="Multidrug resistance efflux transporter EmrE"/>
    <property type="match status" value="2"/>
</dbReference>
<feature type="transmembrane region" description="Helical" evidence="6">
    <location>
        <begin position="258"/>
        <end position="277"/>
    </location>
</feature>
<keyword evidence="4 6" id="KW-1133">Transmembrane helix</keyword>
<feature type="transmembrane region" description="Helical" evidence="6">
    <location>
        <begin position="165"/>
        <end position="186"/>
    </location>
</feature>
<feature type="transmembrane region" description="Helical" evidence="6">
    <location>
        <begin position="108"/>
        <end position="129"/>
    </location>
</feature>
<evidence type="ECO:0000256" key="4">
    <source>
        <dbReference type="ARBA" id="ARBA00022989"/>
    </source>
</evidence>
<evidence type="ECO:0000256" key="6">
    <source>
        <dbReference type="SAM" id="Phobius"/>
    </source>
</evidence>
<feature type="transmembrane region" description="Helical" evidence="6">
    <location>
        <begin position="232"/>
        <end position="251"/>
    </location>
</feature>
<dbReference type="InterPro" id="IPR050638">
    <property type="entry name" value="AA-Vitamin_Transporters"/>
</dbReference>
<dbReference type="Pfam" id="PF00892">
    <property type="entry name" value="EamA"/>
    <property type="match status" value="2"/>
</dbReference>
<evidence type="ECO:0000313" key="8">
    <source>
        <dbReference type="EMBL" id="RDI48817.1"/>
    </source>
</evidence>
<gene>
    <name evidence="8" type="ORF">C8D86_10196</name>
</gene>
<feature type="transmembrane region" description="Helical" evidence="6">
    <location>
        <begin position="198"/>
        <end position="220"/>
    </location>
</feature>
<evidence type="ECO:0000256" key="2">
    <source>
        <dbReference type="ARBA" id="ARBA00007362"/>
    </source>
</evidence>
<feature type="transmembrane region" description="Helical" evidence="6">
    <location>
        <begin position="81"/>
        <end position="102"/>
    </location>
</feature>
<feature type="transmembrane region" description="Helical" evidence="6">
    <location>
        <begin position="283"/>
        <end position="301"/>
    </location>
</feature>
<dbReference type="Proteomes" id="UP000254720">
    <property type="component" value="Unassembled WGS sequence"/>
</dbReference>
<keyword evidence="5 6" id="KW-0472">Membrane</keyword>
<keyword evidence="9" id="KW-1185">Reference proteome</keyword>
<keyword evidence="3 6" id="KW-0812">Transmembrane</keyword>
<proteinExistence type="inferred from homology"/>
<sequence length="321" mass="34947">MHDNEPLFMQKSSLSRPLLGLFLLILLGFNWGTGFSIARFATTNGVPPVGYSFWQSLGPAITIGSIALLRARSLKLNFSRAGFYFICGLTGIVIPNTTMYLAAPHLPAGIVAMIVNIVPIVAYPMALLAGLETFNWQRIGGILFALCGLVLIILPASSLPSAGMVPWALSTLITPVSFAACSIFVSRYRPADCDSLDLAAGMLAFSSLLLTPMVFFTHSFYGFHFPFTSPDWIVLLEIILSSIGYILYFQLIKVAGPVYFSMVDTIVVLTGLMWGYFIFGEHLNQWTASSVLMIVFALLLVTQQQRAATLSAIDAAHENNA</sequence>
<dbReference type="EMBL" id="QQAX01000001">
    <property type="protein sequence ID" value="RDI48817.1"/>
    <property type="molecule type" value="Genomic_DNA"/>
</dbReference>
<dbReference type="GO" id="GO:0016020">
    <property type="term" value="C:membrane"/>
    <property type="evidence" value="ECO:0007669"/>
    <property type="project" value="UniProtKB-SubCell"/>
</dbReference>
<feature type="domain" description="EamA" evidence="7">
    <location>
        <begin position="19"/>
        <end position="153"/>
    </location>
</feature>